<accession>A0A0M0K9V0</accession>
<evidence type="ECO:0000313" key="1">
    <source>
        <dbReference type="EMBL" id="KOO35621.1"/>
    </source>
</evidence>
<reference evidence="2" key="1">
    <citation type="journal article" date="2015" name="PLoS Genet.">
        <title>Genome Sequence and Transcriptome Analyses of Chrysochromulina tobin: Metabolic Tools for Enhanced Algal Fitness in the Prominent Order Prymnesiales (Haptophyceae).</title>
        <authorList>
            <person name="Hovde B.T."/>
            <person name="Deodato C.R."/>
            <person name="Hunsperger H.M."/>
            <person name="Ryken S.A."/>
            <person name="Yost W."/>
            <person name="Jha R.K."/>
            <person name="Patterson J."/>
            <person name="Monnat R.J. Jr."/>
            <person name="Barlow S.B."/>
            <person name="Starkenburg S.R."/>
            <person name="Cattolico R.A."/>
        </authorList>
    </citation>
    <scope>NUCLEOTIDE SEQUENCE</scope>
    <source>
        <strain evidence="2">CCMP291</strain>
    </source>
</reference>
<dbReference type="EMBL" id="JWZX01000806">
    <property type="protein sequence ID" value="KOO35621.1"/>
    <property type="molecule type" value="Genomic_DNA"/>
</dbReference>
<dbReference type="Proteomes" id="UP000037460">
    <property type="component" value="Unassembled WGS sequence"/>
</dbReference>
<proteinExistence type="predicted"/>
<keyword evidence="2" id="KW-1185">Reference proteome</keyword>
<sequence>MATYWIVEFRNYLYTITNDAPKFTINTANGAVPVEAVGVALAYLRVGDSWECYEIPNVLVLPGCGATLYSTRVMRNEFGFDHQIDHGKIVVPGAHDIPVHDDGAAYTTPIAFVPFGAPRPHGVHVSAKQPTVAALMGTAAFPGDVSGTPQAFLHHRLGFPYQEQWKHVVAITALH</sequence>
<comment type="caution">
    <text evidence="1">The sequence shown here is derived from an EMBL/GenBank/DDBJ whole genome shotgun (WGS) entry which is preliminary data.</text>
</comment>
<evidence type="ECO:0000313" key="2">
    <source>
        <dbReference type="Proteomes" id="UP000037460"/>
    </source>
</evidence>
<feature type="non-terminal residue" evidence="1">
    <location>
        <position position="175"/>
    </location>
</feature>
<organism evidence="1 2">
    <name type="scientific">Chrysochromulina tobinii</name>
    <dbReference type="NCBI Taxonomy" id="1460289"/>
    <lineage>
        <taxon>Eukaryota</taxon>
        <taxon>Haptista</taxon>
        <taxon>Haptophyta</taxon>
        <taxon>Prymnesiophyceae</taxon>
        <taxon>Prymnesiales</taxon>
        <taxon>Chrysochromulinaceae</taxon>
        <taxon>Chrysochromulina</taxon>
    </lineage>
</organism>
<protein>
    <submittedName>
        <fullName evidence="1">Uncharacterized protein</fullName>
    </submittedName>
</protein>
<name>A0A0M0K9V0_9EUKA</name>
<dbReference type="AlphaFoldDB" id="A0A0M0K9V0"/>
<gene>
    <name evidence="1" type="ORF">Ctob_016759</name>
</gene>